<feature type="domain" description="ParB-like N-terminal" evidence="5">
    <location>
        <begin position="33"/>
        <end position="127"/>
    </location>
</feature>
<sequence>MATPKRKGLGMGLDALLGPKVQDPVPQEPGLPTELLLTELVAGQYQPRTRMDEGALYELAESIKVQGIMQPILVRRLTSGDNAGKYEIIAGERRFRAARLAGLDRVPVLVRDVPDESAAAMALIENIQREDLNPLEEAQGLQRLVKEFGLTHELAAQAVGRSRSAASNLLRLLNLAEPVQTMLMAGDLDMGHARALLALDKASQITAASQIAAKKMSVREAEGLVKKLSAEFSLTPSPKLQKEKSRDLKRVEEELSDLLMADVEISIKKRVKRHGKIEEMGQLTVQFGSLDELNGLIDKLSRGAAR</sequence>
<dbReference type="EMBL" id="JAVDXT010000003">
    <property type="protein sequence ID" value="MDR7378820.1"/>
    <property type="molecule type" value="Genomic_DNA"/>
</dbReference>
<dbReference type="SMART" id="SM00470">
    <property type="entry name" value="ParB"/>
    <property type="match status" value="1"/>
</dbReference>
<dbReference type="Gene3D" id="1.10.10.2830">
    <property type="match status" value="1"/>
</dbReference>
<dbReference type="InterPro" id="IPR057240">
    <property type="entry name" value="ParB_dimer_C"/>
</dbReference>
<evidence type="ECO:0000256" key="4">
    <source>
        <dbReference type="ARBA" id="ARBA00025472"/>
    </source>
</evidence>
<dbReference type="NCBIfam" id="TIGR00180">
    <property type="entry name" value="parB_part"/>
    <property type="match status" value="1"/>
</dbReference>
<protein>
    <submittedName>
        <fullName evidence="6">ParB family chromosome partitioning protein</fullName>
    </submittedName>
</protein>
<dbReference type="PANTHER" id="PTHR33375:SF1">
    <property type="entry name" value="CHROMOSOME-PARTITIONING PROTEIN PARB-RELATED"/>
    <property type="match status" value="1"/>
</dbReference>
<evidence type="ECO:0000259" key="5">
    <source>
        <dbReference type="SMART" id="SM00470"/>
    </source>
</evidence>
<organism evidence="6 7">
    <name type="scientific">Rhodoferax ferrireducens</name>
    <dbReference type="NCBI Taxonomy" id="192843"/>
    <lineage>
        <taxon>Bacteria</taxon>
        <taxon>Pseudomonadati</taxon>
        <taxon>Pseudomonadota</taxon>
        <taxon>Betaproteobacteria</taxon>
        <taxon>Burkholderiales</taxon>
        <taxon>Comamonadaceae</taxon>
        <taxon>Rhodoferax</taxon>
    </lineage>
</organism>
<reference evidence="6 7" key="1">
    <citation type="submission" date="2023-07" db="EMBL/GenBank/DDBJ databases">
        <title>Sorghum-associated microbial communities from plants grown in Nebraska, USA.</title>
        <authorList>
            <person name="Schachtman D."/>
        </authorList>
    </citation>
    <scope>NUCLEOTIDE SEQUENCE [LARGE SCALE GENOMIC DNA]</scope>
    <source>
        <strain evidence="6 7">BE313</strain>
    </source>
</reference>
<keyword evidence="7" id="KW-1185">Reference proteome</keyword>
<comment type="caution">
    <text evidence="6">The sequence shown here is derived from an EMBL/GenBank/DDBJ whole genome shotgun (WGS) entry which is preliminary data.</text>
</comment>
<evidence type="ECO:0000256" key="2">
    <source>
        <dbReference type="ARBA" id="ARBA00022829"/>
    </source>
</evidence>
<dbReference type="InterPro" id="IPR050336">
    <property type="entry name" value="Chromosome_partition/occlusion"/>
</dbReference>
<dbReference type="InterPro" id="IPR003115">
    <property type="entry name" value="ParB_N"/>
</dbReference>
<keyword evidence="3" id="KW-0238">DNA-binding</keyword>
<dbReference type="CDD" id="cd16393">
    <property type="entry name" value="SPO0J_N"/>
    <property type="match status" value="1"/>
</dbReference>
<dbReference type="RefSeq" id="WP_310375112.1">
    <property type="nucleotide sequence ID" value="NZ_JAVDXT010000003.1"/>
</dbReference>
<dbReference type="InterPro" id="IPR004437">
    <property type="entry name" value="ParB/RepB/Spo0J"/>
</dbReference>
<dbReference type="Proteomes" id="UP001180487">
    <property type="component" value="Unassembled WGS sequence"/>
</dbReference>
<dbReference type="Gene3D" id="3.90.1530.30">
    <property type="match status" value="1"/>
</dbReference>
<dbReference type="Pfam" id="PF17762">
    <property type="entry name" value="HTH_ParB"/>
    <property type="match status" value="1"/>
</dbReference>
<comment type="similarity">
    <text evidence="1">Belongs to the ParB family.</text>
</comment>
<gene>
    <name evidence="6" type="ORF">J2X19_003514</name>
</gene>
<dbReference type="InterPro" id="IPR041468">
    <property type="entry name" value="HTH_ParB/Spo0J"/>
</dbReference>
<evidence type="ECO:0000256" key="1">
    <source>
        <dbReference type="ARBA" id="ARBA00006295"/>
    </source>
</evidence>
<dbReference type="SUPFAM" id="SSF109709">
    <property type="entry name" value="KorB DNA-binding domain-like"/>
    <property type="match status" value="1"/>
</dbReference>
<dbReference type="Pfam" id="PF02195">
    <property type="entry name" value="ParB_N"/>
    <property type="match status" value="1"/>
</dbReference>
<evidence type="ECO:0000256" key="3">
    <source>
        <dbReference type="ARBA" id="ARBA00023125"/>
    </source>
</evidence>
<dbReference type="PANTHER" id="PTHR33375">
    <property type="entry name" value="CHROMOSOME-PARTITIONING PROTEIN PARB-RELATED"/>
    <property type="match status" value="1"/>
</dbReference>
<keyword evidence="2" id="KW-0159">Chromosome partition</keyword>
<dbReference type="InterPro" id="IPR036086">
    <property type="entry name" value="ParB/Sulfiredoxin_sf"/>
</dbReference>
<proteinExistence type="inferred from homology"/>
<evidence type="ECO:0000313" key="6">
    <source>
        <dbReference type="EMBL" id="MDR7378820.1"/>
    </source>
</evidence>
<comment type="function">
    <text evidence="4">Involved in chromosome partition. Localize to both poles of the predivisional cell following completion of DNA replication. Binds to the DNA origin of replication.</text>
</comment>
<dbReference type="SUPFAM" id="SSF110849">
    <property type="entry name" value="ParB/Sulfiredoxin"/>
    <property type="match status" value="1"/>
</dbReference>
<accession>A0ABU2CBU4</accession>
<evidence type="ECO:0000313" key="7">
    <source>
        <dbReference type="Proteomes" id="UP001180487"/>
    </source>
</evidence>
<name>A0ABU2CBU4_9BURK</name>
<dbReference type="Pfam" id="PF23552">
    <property type="entry name" value="ParB_C"/>
    <property type="match status" value="1"/>
</dbReference>